<evidence type="ECO:0000256" key="2">
    <source>
        <dbReference type="ARBA" id="ARBA00010945"/>
    </source>
</evidence>
<dbReference type="CDD" id="cd03586">
    <property type="entry name" value="PolY_Pol_IV_kappa"/>
    <property type="match status" value="1"/>
</dbReference>
<evidence type="ECO:0000256" key="14">
    <source>
        <dbReference type="ARBA" id="ARBA00049244"/>
    </source>
</evidence>
<evidence type="ECO:0000259" key="16">
    <source>
        <dbReference type="PROSITE" id="PS50173"/>
    </source>
</evidence>
<keyword evidence="4 15" id="KW-0963">Cytoplasm</keyword>
<keyword evidence="9 15" id="KW-0227">DNA damage</keyword>
<evidence type="ECO:0000256" key="13">
    <source>
        <dbReference type="ARBA" id="ARBA00023204"/>
    </source>
</evidence>
<evidence type="ECO:0000256" key="4">
    <source>
        <dbReference type="ARBA" id="ARBA00022490"/>
    </source>
</evidence>
<proteinExistence type="inferred from homology"/>
<dbReference type="InterPro" id="IPR017961">
    <property type="entry name" value="DNA_pol_Y-fam_little_finger"/>
</dbReference>
<dbReference type="Pfam" id="PF21999">
    <property type="entry name" value="IMS_HHH_1"/>
    <property type="match status" value="1"/>
</dbReference>
<evidence type="ECO:0000256" key="12">
    <source>
        <dbReference type="ARBA" id="ARBA00023125"/>
    </source>
</evidence>
<evidence type="ECO:0000256" key="15">
    <source>
        <dbReference type="HAMAP-Rule" id="MF_01113"/>
    </source>
</evidence>
<keyword evidence="13 15" id="KW-0234">DNA repair</keyword>
<evidence type="ECO:0000256" key="8">
    <source>
        <dbReference type="ARBA" id="ARBA00022723"/>
    </source>
</evidence>
<dbReference type="GO" id="GO:0042276">
    <property type="term" value="P:error-prone translesion synthesis"/>
    <property type="evidence" value="ECO:0007669"/>
    <property type="project" value="TreeGrafter"/>
</dbReference>
<dbReference type="Gene3D" id="3.30.1490.100">
    <property type="entry name" value="DNA polymerase, Y-family, little finger domain"/>
    <property type="match status" value="1"/>
</dbReference>
<comment type="subcellular location">
    <subcellularLocation>
        <location evidence="1 15">Cytoplasm</location>
    </subcellularLocation>
</comment>
<evidence type="ECO:0000256" key="11">
    <source>
        <dbReference type="ARBA" id="ARBA00022932"/>
    </source>
</evidence>
<evidence type="ECO:0000256" key="1">
    <source>
        <dbReference type="ARBA" id="ARBA00004496"/>
    </source>
</evidence>
<feature type="site" description="Substrate discrimination" evidence="15">
    <location>
        <position position="26"/>
    </location>
</feature>
<feature type="binding site" evidence="15">
    <location>
        <position position="116"/>
    </location>
    <ligand>
        <name>Mg(2+)</name>
        <dbReference type="ChEBI" id="CHEBI:18420"/>
    </ligand>
</feature>
<dbReference type="HAMAP" id="MF_01113">
    <property type="entry name" value="DNApol_IV"/>
    <property type="match status" value="1"/>
</dbReference>
<evidence type="ECO:0000256" key="9">
    <source>
        <dbReference type="ARBA" id="ARBA00022763"/>
    </source>
</evidence>
<dbReference type="Gene3D" id="3.40.1170.60">
    <property type="match status" value="1"/>
</dbReference>
<dbReference type="GO" id="GO:0009432">
    <property type="term" value="P:SOS response"/>
    <property type="evidence" value="ECO:0007669"/>
    <property type="project" value="TreeGrafter"/>
</dbReference>
<dbReference type="GO" id="GO:0003887">
    <property type="term" value="F:DNA-directed DNA polymerase activity"/>
    <property type="evidence" value="ECO:0007669"/>
    <property type="project" value="UniProtKB-UniRule"/>
</dbReference>
<evidence type="ECO:0000256" key="7">
    <source>
        <dbReference type="ARBA" id="ARBA00022705"/>
    </source>
</evidence>
<dbReference type="Pfam" id="PF11799">
    <property type="entry name" value="IMS_C"/>
    <property type="match status" value="1"/>
</dbReference>
<dbReference type="GO" id="GO:0006281">
    <property type="term" value="P:DNA repair"/>
    <property type="evidence" value="ECO:0007669"/>
    <property type="project" value="UniProtKB-UniRule"/>
</dbReference>
<evidence type="ECO:0000313" key="17">
    <source>
        <dbReference type="EMBL" id="RFT15098.1"/>
    </source>
</evidence>
<reference evidence="17 18" key="1">
    <citation type="submission" date="2018-08" db="EMBL/GenBank/DDBJ databases">
        <title>Genome analysis of the thermophilic bacterium of the candidate phylum Aminicenantes from deep subsurface aquifer revealed its physiology and ecological role.</title>
        <authorList>
            <person name="Kadnikov V.V."/>
            <person name="Mardanov A.V."/>
            <person name="Beletsky A.V."/>
            <person name="Karnachuk O.V."/>
            <person name="Ravin N.V."/>
        </authorList>
    </citation>
    <scope>NUCLEOTIDE SEQUENCE [LARGE SCALE GENOMIC DNA]</scope>
    <source>
        <strain evidence="17">BY38</strain>
    </source>
</reference>
<dbReference type="Proteomes" id="UP000257323">
    <property type="component" value="Unassembled WGS sequence"/>
</dbReference>
<name>A0A3E2BK26_9BACT</name>
<dbReference type="PANTHER" id="PTHR11076:SF33">
    <property type="entry name" value="DNA POLYMERASE KAPPA"/>
    <property type="match status" value="1"/>
</dbReference>
<dbReference type="GO" id="GO:0003684">
    <property type="term" value="F:damaged DNA binding"/>
    <property type="evidence" value="ECO:0007669"/>
    <property type="project" value="InterPro"/>
</dbReference>
<feature type="domain" description="UmuC" evidence="16">
    <location>
        <begin position="17"/>
        <end position="198"/>
    </location>
</feature>
<dbReference type="InterPro" id="IPR043128">
    <property type="entry name" value="Rev_trsase/Diguanyl_cyclase"/>
</dbReference>
<comment type="cofactor">
    <cofactor evidence="15">
        <name>Mg(2+)</name>
        <dbReference type="ChEBI" id="CHEBI:18420"/>
    </cofactor>
    <text evidence="15">Binds 2 magnesium ions per subunit.</text>
</comment>
<dbReference type="NCBIfam" id="NF002677">
    <property type="entry name" value="PRK02406.1"/>
    <property type="match status" value="1"/>
</dbReference>
<dbReference type="EC" id="2.7.7.7" evidence="15"/>
<evidence type="ECO:0000256" key="3">
    <source>
        <dbReference type="ARBA" id="ARBA00022457"/>
    </source>
</evidence>
<dbReference type="Gene3D" id="1.10.150.20">
    <property type="entry name" value="5' to 3' exonuclease, C-terminal subdomain"/>
    <property type="match status" value="1"/>
</dbReference>
<keyword evidence="12 15" id="KW-0238">DNA-binding</keyword>
<dbReference type="InterPro" id="IPR043502">
    <property type="entry name" value="DNA/RNA_pol_sf"/>
</dbReference>
<keyword evidence="10 15" id="KW-0460">Magnesium</keyword>
<dbReference type="Gene3D" id="3.30.70.270">
    <property type="match status" value="1"/>
</dbReference>
<feature type="active site" evidence="15">
    <location>
        <position position="117"/>
    </location>
</feature>
<dbReference type="SUPFAM" id="SSF100879">
    <property type="entry name" value="Lesion bypass DNA polymerase (Y-family), little finger domain"/>
    <property type="match status" value="1"/>
</dbReference>
<comment type="catalytic activity">
    <reaction evidence="14 15">
        <text>DNA(n) + a 2'-deoxyribonucleoside 5'-triphosphate = DNA(n+1) + diphosphate</text>
        <dbReference type="Rhea" id="RHEA:22508"/>
        <dbReference type="Rhea" id="RHEA-COMP:17339"/>
        <dbReference type="Rhea" id="RHEA-COMP:17340"/>
        <dbReference type="ChEBI" id="CHEBI:33019"/>
        <dbReference type="ChEBI" id="CHEBI:61560"/>
        <dbReference type="ChEBI" id="CHEBI:173112"/>
        <dbReference type="EC" id="2.7.7.7"/>
    </reaction>
</comment>
<dbReference type="InterPro" id="IPR022880">
    <property type="entry name" value="DNApol_IV"/>
</dbReference>
<dbReference type="GO" id="GO:0006261">
    <property type="term" value="P:DNA-templated DNA replication"/>
    <property type="evidence" value="ECO:0007669"/>
    <property type="project" value="UniProtKB-UniRule"/>
</dbReference>
<dbReference type="InterPro" id="IPR001126">
    <property type="entry name" value="UmuC"/>
</dbReference>
<dbReference type="InterPro" id="IPR053848">
    <property type="entry name" value="IMS_HHH_1"/>
</dbReference>
<dbReference type="SUPFAM" id="SSF56672">
    <property type="entry name" value="DNA/RNA polymerases"/>
    <property type="match status" value="1"/>
</dbReference>
<dbReference type="Pfam" id="PF00817">
    <property type="entry name" value="IMS"/>
    <property type="match status" value="1"/>
</dbReference>
<evidence type="ECO:0000256" key="5">
    <source>
        <dbReference type="ARBA" id="ARBA00022679"/>
    </source>
</evidence>
<comment type="similarity">
    <text evidence="2 15">Belongs to the DNA polymerase type-Y family.</text>
</comment>
<dbReference type="EMBL" id="QUAH01000013">
    <property type="protein sequence ID" value="RFT15098.1"/>
    <property type="molecule type" value="Genomic_DNA"/>
</dbReference>
<evidence type="ECO:0000256" key="6">
    <source>
        <dbReference type="ARBA" id="ARBA00022695"/>
    </source>
</evidence>
<protein>
    <recommendedName>
        <fullName evidence="15">DNA polymerase IV</fullName>
        <shortName evidence="15">Pol IV</shortName>
        <ecNumber evidence="15">2.7.7.7</ecNumber>
    </recommendedName>
</protein>
<feature type="binding site" evidence="15">
    <location>
        <position position="21"/>
    </location>
    <ligand>
        <name>Mg(2+)</name>
        <dbReference type="ChEBI" id="CHEBI:18420"/>
    </ligand>
</feature>
<sequence length="418" mass="48114">MWETVENFLLSGQRRYVVHIDLDAFFASVEVLLNPELKGKPLVVGGLPHERGVASTCSYEARKYGVHSGMPLRQCYKLCPQAVFVRGNYHLYQAFSEKFFRILHEYTPDVEEASLDEAYLEFTRCRHLYPSFSEAAKEIKRRVERELGLGVSVGAASNKILAKLATRKAKPGGFFELKPGQEQDFLRELDISEIPGIGPKAQVMLRLLNVHKIADLWQVPLGTLRSLFGVMGDELYLLSRGMDCRSLAVEGKPKSFSRETTFLKDIWDRDLLLAHLAYLCDRLALSLRQEKYYARVIEVKARYSDFKTVSRRRVLSLPVQETNRIYRVAEELFLELWEGSRLALRLVGVKGSELVEARHLSLFELYSEREERLCQALDRVREKYGFNALLTVREKMLSEVYEEDRGRGFILKTASLTR</sequence>
<dbReference type="InterPro" id="IPR036775">
    <property type="entry name" value="DNA_pol_Y-fam_lit_finger_sf"/>
</dbReference>
<organism evidence="17 18">
    <name type="scientific">Candidatus Saccharicenans subterraneus</name>
    <dbReference type="NCBI Taxonomy" id="2508984"/>
    <lineage>
        <taxon>Bacteria</taxon>
        <taxon>Candidatus Aminicenantota</taxon>
        <taxon>Candidatus Aminicenantia</taxon>
        <taxon>Candidatus Aminicenantales</taxon>
        <taxon>Candidatus Saccharicenantaceae</taxon>
        <taxon>Candidatus Saccharicenans</taxon>
    </lineage>
</organism>
<accession>A0A3E2BK26</accession>
<keyword evidence="5 15" id="KW-0808">Transferase</keyword>
<dbReference type="PANTHER" id="PTHR11076">
    <property type="entry name" value="DNA REPAIR POLYMERASE UMUC / TRANSFERASE FAMILY MEMBER"/>
    <property type="match status" value="1"/>
</dbReference>
<dbReference type="GO" id="GO:0005829">
    <property type="term" value="C:cytosol"/>
    <property type="evidence" value="ECO:0007669"/>
    <property type="project" value="TreeGrafter"/>
</dbReference>
<keyword evidence="6 15" id="KW-0548">Nucleotidyltransferase</keyword>
<evidence type="ECO:0000313" key="18">
    <source>
        <dbReference type="Proteomes" id="UP000257323"/>
    </source>
</evidence>
<gene>
    <name evidence="15" type="primary">dinB</name>
    <name evidence="17" type="ORF">OP8BY_0729</name>
</gene>
<keyword evidence="3 15" id="KW-0515">Mutator protein</keyword>
<dbReference type="FunFam" id="3.40.1170.60:FF:000001">
    <property type="entry name" value="DNA polymerase IV"/>
    <property type="match status" value="1"/>
</dbReference>
<dbReference type="GO" id="GO:0000287">
    <property type="term" value="F:magnesium ion binding"/>
    <property type="evidence" value="ECO:0007669"/>
    <property type="project" value="UniProtKB-UniRule"/>
</dbReference>
<comment type="function">
    <text evidence="15">Poorly processive, error-prone DNA polymerase involved in untargeted mutagenesis. Copies undamaged DNA at stalled replication forks, which arise in vivo from mismatched or misaligned primer ends. These misaligned primers can be extended by PolIV. Exhibits no 3'-5' exonuclease (proofreading) activity. May be involved in translesional synthesis, in conjunction with the beta clamp from PolIII.</text>
</comment>
<dbReference type="InterPro" id="IPR050116">
    <property type="entry name" value="DNA_polymerase-Y"/>
</dbReference>
<keyword evidence="8 15" id="KW-0479">Metal-binding</keyword>
<evidence type="ECO:0000256" key="10">
    <source>
        <dbReference type="ARBA" id="ARBA00022842"/>
    </source>
</evidence>
<dbReference type="PROSITE" id="PS50173">
    <property type="entry name" value="UMUC"/>
    <property type="match status" value="1"/>
</dbReference>
<comment type="caution">
    <text evidence="17">The sequence shown here is derived from an EMBL/GenBank/DDBJ whole genome shotgun (WGS) entry which is preliminary data.</text>
</comment>
<keyword evidence="7 15" id="KW-0235">DNA replication</keyword>
<dbReference type="AlphaFoldDB" id="A0A3E2BK26"/>
<comment type="subunit">
    <text evidence="15">Monomer.</text>
</comment>
<keyword evidence="11 15" id="KW-0239">DNA-directed DNA polymerase</keyword>